<feature type="active site" description="Charge relay system" evidence="5">
    <location>
        <position position="477"/>
    </location>
</feature>
<keyword evidence="9" id="KW-1185">Reference proteome</keyword>
<evidence type="ECO:0000313" key="9">
    <source>
        <dbReference type="Proteomes" id="UP000053370"/>
    </source>
</evidence>
<dbReference type="PRINTS" id="PR00723">
    <property type="entry name" value="SUBTILISIN"/>
</dbReference>
<dbReference type="PROSITE" id="PS00138">
    <property type="entry name" value="SUBTILASE_SER"/>
    <property type="match status" value="1"/>
</dbReference>
<dbReference type="SUPFAM" id="SSF52743">
    <property type="entry name" value="Subtilisin-like"/>
    <property type="match status" value="1"/>
</dbReference>
<dbReference type="InterPro" id="IPR042001">
    <property type="entry name" value="Sortase_F"/>
</dbReference>
<dbReference type="InterPro" id="IPR022398">
    <property type="entry name" value="Peptidase_S8_His-AS"/>
</dbReference>
<dbReference type="Gene3D" id="3.40.50.200">
    <property type="entry name" value="Peptidase S8/S53 domain"/>
    <property type="match status" value="1"/>
</dbReference>
<dbReference type="NCBIfam" id="TIGR01076">
    <property type="entry name" value="sortase_fam"/>
    <property type="match status" value="1"/>
</dbReference>
<dbReference type="PATRIC" id="fig|1678840.3.peg.1215"/>
<evidence type="ECO:0000256" key="4">
    <source>
        <dbReference type="ARBA" id="ARBA00022825"/>
    </source>
</evidence>
<dbReference type="GO" id="GO:0006508">
    <property type="term" value="P:proteolysis"/>
    <property type="evidence" value="ECO:0007669"/>
    <property type="project" value="UniProtKB-KW"/>
</dbReference>
<dbReference type="OrthoDB" id="9790784at2"/>
<dbReference type="EMBL" id="DF968181">
    <property type="protein sequence ID" value="GAP40048.1"/>
    <property type="molecule type" value="Genomic_DNA"/>
</dbReference>
<comment type="similarity">
    <text evidence="1 5 6">Belongs to the peptidase S8 family.</text>
</comment>
<proteinExistence type="inferred from homology"/>
<dbReference type="AlphaFoldDB" id="A0A0S7BTA8"/>
<dbReference type="PROSITE" id="PS51892">
    <property type="entry name" value="SUBTILASE"/>
    <property type="match status" value="1"/>
</dbReference>
<keyword evidence="2 5" id="KW-0645">Protease</keyword>
<dbReference type="InterPro" id="IPR000209">
    <property type="entry name" value="Peptidase_S8/S53_dom"/>
</dbReference>
<dbReference type="Pfam" id="PF04203">
    <property type="entry name" value="Sortase"/>
    <property type="match status" value="1"/>
</dbReference>
<evidence type="ECO:0000256" key="5">
    <source>
        <dbReference type="PROSITE-ProRule" id="PRU01240"/>
    </source>
</evidence>
<dbReference type="InterPro" id="IPR023365">
    <property type="entry name" value="Sortase_dom-sf"/>
</dbReference>
<dbReference type="InterPro" id="IPR036852">
    <property type="entry name" value="Peptidase_S8/S53_dom_sf"/>
</dbReference>
<dbReference type="STRING" id="1678840.ATC1_1311"/>
<name>A0A0S7BTA8_9CHLR</name>
<evidence type="ECO:0000256" key="1">
    <source>
        <dbReference type="ARBA" id="ARBA00011073"/>
    </source>
</evidence>
<organism evidence="8">
    <name type="scientific">Flexilinea flocculi</name>
    <dbReference type="NCBI Taxonomy" id="1678840"/>
    <lineage>
        <taxon>Bacteria</taxon>
        <taxon>Bacillati</taxon>
        <taxon>Chloroflexota</taxon>
        <taxon>Anaerolineae</taxon>
        <taxon>Anaerolineales</taxon>
        <taxon>Anaerolineaceae</taxon>
        <taxon>Flexilinea</taxon>
    </lineage>
</organism>
<reference evidence="8" key="1">
    <citation type="journal article" date="2015" name="Genome Announc.">
        <title>Draft Genome Sequence of Anaerolineae Strain TC1, a Novel Isolate from a Methanogenic Wastewater Treatment System.</title>
        <authorList>
            <person name="Matsuura N."/>
            <person name="Tourlousse D.M."/>
            <person name="Sun L."/>
            <person name="Toyonaga M."/>
            <person name="Kuroda K."/>
            <person name="Ohashi A."/>
            <person name="Cruz R."/>
            <person name="Yamaguchi T."/>
            <person name="Sekiguchi Y."/>
        </authorList>
    </citation>
    <scope>NUCLEOTIDE SEQUENCE [LARGE SCALE GENOMIC DNA]</scope>
    <source>
        <strain evidence="8">TC1</strain>
    </source>
</reference>
<evidence type="ECO:0000256" key="2">
    <source>
        <dbReference type="ARBA" id="ARBA00022670"/>
    </source>
</evidence>
<dbReference type="PANTHER" id="PTHR43806:SF11">
    <property type="entry name" value="CEREVISIN-RELATED"/>
    <property type="match status" value="1"/>
</dbReference>
<dbReference type="PROSITE" id="PS00136">
    <property type="entry name" value="SUBTILASE_ASP"/>
    <property type="match status" value="1"/>
</dbReference>
<protein>
    <submittedName>
        <fullName evidence="8">LPXTG-site transpeptidase (Sortase) family protein</fullName>
    </submittedName>
</protein>
<evidence type="ECO:0000256" key="6">
    <source>
        <dbReference type="RuleBase" id="RU003355"/>
    </source>
</evidence>
<dbReference type="GO" id="GO:0004252">
    <property type="term" value="F:serine-type endopeptidase activity"/>
    <property type="evidence" value="ECO:0007669"/>
    <property type="project" value="UniProtKB-UniRule"/>
</dbReference>
<dbReference type="InterPro" id="IPR023828">
    <property type="entry name" value="Peptidase_S8_Ser-AS"/>
</dbReference>
<dbReference type="SUPFAM" id="SSF63817">
    <property type="entry name" value="Sortase"/>
    <property type="match status" value="1"/>
</dbReference>
<feature type="active site" description="Charge relay system" evidence="5">
    <location>
        <position position="298"/>
    </location>
</feature>
<evidence type="ECO:0000256" key="3">
    <source>
        <dbReference type="ARBA" id="ARBA00022801"/>
    </source>
</evidence>
<feature type="active site" description="Charge relay system" evidence="5">
    <location>
        <position position="238"/>
    </location>
</feature>
<evidence type="ECO:0000259" key="7">
    <source>
        <dbReference type="Pfam" id="PF00082"/>
    </source>
</evidence>
<dbReference type="InterPro" id="IPR050131">
    <property type="entry name" value="Peptidase_S8_subtilisin-like"/>
</dbReference>
<accession>A0A0S7BTA8</accession>
<sequence>MLGKFPIFLKVKLLMKRLIPPKAIFLFVLVLIILISISVLGRSLNHTEKTPEAPVVDSLFEMKNRVQISDQEFAAVLADDQPQPAAVMDTTIFSELTSTDLSKIEDAAFLSYVTQIRSEKSAPAEAKAFKVFIKYQEGERENLKRLLGQSDTEEVYFYNALNLVSVQIRGDILANVLKEGEDTVISVNTDSVNEISDTLTENEFNTFTLGGGTEEITEVSRLHQAGYTGKGTAIAILDTGLDASHVEFGDRVILEKCFSTKFGDAGSDDAYYLSLCKDQKLTADSAYPYSDYPQTVTHGSHVAGIAAGKGGMAPEANIIAVQVFSQYLYKDQSGTRWATTAAFDSDYLKGLDYIYGLAQEGVPIAAVNLSLGSGEYYDVCDDSDRLGISTLFRKLNELGITVVTAAGNSGTEQGYDGWISAPACYSGSFTVGALDYHGGKPKIADFSSYNNLVDLLAPGTKINSACLSGYCEKSGTSMAAPAVSGAIALVKGNFQGASGLDAAAFLQKISTVSYQKSGVSRKSLNFHTVFSDKTLDRPSQIIPVTLSDDEIISETDNPSIAAVIPDDPVMVDSIQKNLEPGTIGGSGNTEISAAYNDSLLFPQKAWRWDFDHLPSTGFPAGRLTTLTDMPSGIQYQNLGLSIEIPAIDSNSQIVSLPLTDTGFAADWLGKDAGLLQGSNLPGEGISIIAAHNHLSTGETGPFLFLMDLQQKDRIFIRKTGGDMLSYAVYANIRITPDEVEKLDELAKTDCLILVTCEDQSIDGGYAYRRVVFAEPFETK</sequence>
<evidence type="ECO:0000313" key="8">
    <source>
        <dbReference type="EMBL" id="GAP40048.1"/>
    </source>
</evidence>
<dbReference type="Gene3D" id="2.40.260.10">
    <property type="entry name" value="Sortase"/>
    <property type="match status" value="1"/>
</dbReference>
<dbReference type="PANTHER" id="PTHR43806">
    <property type="entry name" value="PEPTIDASE S8"/>
    <property type="match status" value="1"/>
</dbReference>
<dbReference type="CDD" id="cd05829">
    <property type="entry name" value="Sortase_F"/>
    <property type="match status" value="1"/>
</dbReference>
<keyword evidence="4 5" id="KW-0720">Serine protease</keyword>
<dbReference type="InterPro" id="IPR023827">
    <property type="entry name" value="Peptidase_S8_Asp-AS"/>
</dbReference>
<dbReference type="InterPro" id="IPR005754">
    <property type="entry name" value="Sortase"/>
</dbReference>
<dbReference type="InterPro" id="IPR015500">
    <property type="entry name" value="Peptidase_S8_subtilisin-rel"/>
</dbReference>
<dbReference type="PROSITE" id="PS00137">
    <property type="entry name" value="SUBTILASE_HIS"/>
    <property type="match status" value="1"/>
</dbReference>
<dbReference type="Pfam" id="PF00082">
    <property type="entry name" value="Peptidase_S8"/>
    <property type="match status" value="1"/>
</dbReference>
<feature type="domain" description="Peptidase S8/S53" evidence="7">
    <location>
        <begin position="229"/>
        <end position="507"/>
    </location>
</feature>
<keyword evidence="3 5" id="KW-0378">Hydrolase</keyword>
<dbReference type="Proteomes" id="UP000053370">
    <property type="component" value="Unassembled WGS sequence"/>
</dbReference>
<gene>
    <name evidence="8" type="ORF">ATC1_1311</name>
</gene>